<evidence type="ECO:0000256" key="8">
    <source>
        <dbReference type="ARBA" id="ARBA00023242"/>
    </source>
</evidence>
<keyword evidence="6" id="KW-0164">Citrullination</keyword>
<dbReference type="STRING" id="35608.A0A2U1N1N5"/>
<comment type="function">
    <text evidence="9">Required for proper chromosome segregation during mitosis and error-free mitotic progression.</text>
</comment>
<evidence type="ECO:0000313" key="12">
    <source>
        <dbReference type="Proteomes" id="UP000245207"/>
    </source>
</evidence>
<keyword evidence="8" id="KW-0539">Nucleus</keyword>
<feature type="compositionally biased region" description="Basic residues" evidence="10">
    <location>
        <begin position="166"/>
        <end position="180"/>
    </location>
</feature>
<feature type="region of interest" description="Disordered" evidence="10">
    <location>
        <begin position="132"/>
        <end position="190"/>
    </location>
</feature>
<dbReference type="InterPro" id="IPR026570">
    <property type="entry name" value="CCDC86"/>
</dbReference>
<evidence type="ECO:0000256" key="2">
    <source>
        <dbReference type="ARBA" id="ARBA00004604"/>
    </source>
</evidence>
<sequence>MACTIDFRNLDEGFGGKTFKRKRADHQHQQDLIMNPTMDIDDVITTHQPSSKRQAISSTEHPNKPIFGAPTYDGVIAGKVSGRKWKQPKTQRSSAVRVSLKKSTHEERSKSKEIKKAYKERITELKEEIRSNKIEKRRKKEEREKRKKENVMKSGTKLQVVSNPKTLKKIAKSKKRKLLKKVPESVVAKK</sequence>
<comment type="subcellular location">
    <subcellularLocation>
        <location evidence="1">Chromosome</location>
    </subcellularLocation>
    <subcellularLocation>
        <location evidence="2">Nucleus</location>
        <location evidence="2">Nucleolus</location>
    </subcellularLocation>
</comment>
<reference evidence="11 12" key="1">
    <citation type="journal article" date="2018" name="Mol. Plant">
        <title>The genome of Artemisia annua provides insight into the evolution of Asteraceae family and artemisinin biosynthesis.</title>
        <authorList>
            <person name="Shen Q."/>
            <person name="Zhang L."/>
            <person name="Liao Z."/>
            <person name="Wang S."/>
            <person name="Yan T."/>
            <person name="Shi P."/>
            <person name="Liu M."/>
            <person name="Fu X."/>
            <person name="Pan Q."/>
            <person name="Wang Y."/>
            <person name="Lv Z."/>
            <person name="Lu X."/>
            <person name="Zhang F."/>
            <person name="Jiang W."/>
            <person name="Ma Y."/>
            <person name="Chen M."/>
            <person name="Hao X."/>
            <person name="Li L."/>
            <person name="Tang Y."/>
            <person name="Lv G."/>
            <person name="Zhou Y."/>
            <person name="Sun X."/>
            <person name="Brodelius P.E."/>
            <person name="Rose J.K.C."/>
            <person name="Tang K."/>
        </authorList>
    </citation>
    <scope>NUCLEOTIDE SEQUENCE [LARGE SCALE GENOMIC DNA]</scope>
    <source>
        <strain evidence="12">cv. Huhao1</strain>
        <tissue evidence="11">Leaf</tissue>
    </source>
</reference>
<evidence type="ECO:0000256" key="10">
    <source>
        <dbReference type="SAM" id="MobiDB-lite"/>
    </source>
</evidence>
<name>A0A2U1N1N5_ARTAN</name>
<keyword evidence="5" id="KW-0597">Phosphoprotein</keyword>
<dbReference type="Proteomes" id="UP000245207">
    <property type="component" value="Unassembled WGS sequence"/>
</dbReference>
<feature type="compositionally biased region" description="Polar residues" evidence="10">
    <location>
        <begin position="47"/>
        <end position="60"/>
    </location>
</feature>
<dbReference type="AlphaFoldDB" id="A0A2U1N1N5"/>
<keyword evidence="4" id="KW-0158">Chromosome</keyword>
<feature type="region of interest" description="Disordered" evidence="10">
    <location>
        <begin position="47"/>
        <end position="69"/>
    </location>
</feature>
<evidence type="ECO:0000256" key="9">
    <source>
        <dbReference type="ARBA" id="ARBA00093307"/>
    </source>
</evidence>
<dbReference type="GO" id="GO:0005694">
    <property type="term" value="C:chromosome"/>
    <property type="evidence" value="ECO:0007669"/>
    <property type="project" value="UniProtKB-SubCell"/>
</dbReference>
<evidence type="ECO:0000256" key="3">
    <source>
        <dbReference type="ARBA" id="ARBA00016738"/>
    </source>
</evidence>
<comment type="caution">
    <text evidence="11">The sequence shown here is derived from an EMBL/GenBank/DDBJ whole genome shotgun (WGS) entry which is preliminary data.</text>
</comment>
<dbReference type="PANTHER" id="PTHR13557">
    <property type="entry name" value="COILED-COIL DOMAIN-CONTAINING PROTEIN 86"/>
    <property type="match status" value="1"/>
</dbReference>
<accession>A0A2U1N1N5</accession>
<dbReference type="PANTHER" id="PTHR13557:SF1">
    <property type="entry name" value="COILED-COIL DOMAIN-CONTAINING PROTEIN 86"/>
    <property type="match status" value="1"/>
</dbReference>
<evidence type="ECO:0000313" key="11">
    <source>
        <dbReference type="EMBL" id="PWA67376.1"/>
    </source>
</evidence>
<organism evidence="11 12">
    <name type="scientific">Artemisia annua</name>
    <name type="common">Sweet wormwood</name>
    <dbReference type="NCBI Taxonomy" id="35608"/>
    <lineage>
        <taxon>Eukaryota</taxon>
        <taxon>Viridiplantae</taxon>
        <taxon>Streptophyta</taxon>
        <taxon>Embryophyta</taxon>
        <taxon>Tracheophyta</taxon>
        <taxon>Spermatophyta</taxon>
        <taxon>Magnoliopsida</taxon>
        <taxon>eudicotyledons</taxon>
        <taxon>Gunneridae</taxon>
        <taxon>Pentapetalae</taxon>
        <taxon>asterids</taxon>
        <taxon>campanulids</taxon>
        <taxon>Asterales</taxon>
        <taxon>Asteraceae</taxon>
        <taxon>Asteroideae</taxon>
        <taxon>Anthemideae</taxon>
        <taxon>Artemisiinae</taxon>
        <taxon>Artemisia</taxon>
    </lineage>
</organism>
<dbReference type="EMBL" id="PKPP01003843">
    <property type="protein sequence ID" value="PWA67376.1"/>
    <property type="molecule type" value="Genomic_DNA"/>
</dbReference>
<dbReference type="OrthoDB" id="781329at2759"/>
<protein>
    <recommendedName>
        <fullName evidence="3">Coiled-coil domain-containing protein 86</fullName>
    </recommendedName>
</protein>
<gene>
    <name evidence="11" type="ORF">CTI12_AA318470</name>
</gene>
<evidence type="ECO:0000256" key="1">
    <source>
        <dbReference type="ARBA" id="ARBA00004286"/>
    </source>
</evidence>
<evidence type="ECO:0000256" key="4">
    <source>
        <dbReference type="ARBA" id="ARBA00022454"/>
    </source>
</evidence>
<evidence type="ECO:0000256" key="7">
    <source>
        <dbReference type="ARBA" id="ARBA00023054"/>
    </source>
</evidence>
<feature type="compositionally biased region" description="Basic and acidic residues" evidence="10">
    <location>
        <begin position="103"/>
        <end position="114"/>
    </location>
</feature>
<dbReference type="GO" id="GO:0005730">
    <property type="term" value="C:nucleolus"/>
    <property type="evidence" value="ECO:0007669"/>
    <property type="project" value="UniProtKB-SubCell"/>
</dbReference>
<evidence type="ECO:0000256" key="6">
    <source>
        <dbReference type="ARBA" id="ARBA00022934"/>
    </source>
</evidence>
<feature type="region of interest" description="Disordered" evidence="10">
    <location>
        <begin position="83"/>
        <end position="114"/>
    </location>
</feature>
<feature type="compositionally biased region" description="Basic and acidic residues" evidence="10">
    <location>
        <begin position="141"/>
        <end position="151"/>
    </location>
</feature>
<proteinExistence type="predicted"/>
<keyword evidence="12" id="KW-1185">Reference proteome</keyword>
<evidence type="ECO:0000256" key="5">
    <source>
        <dbReference type="ARBA" id="ARBA00022553"/>
    </source>
</evidence>
<keyword evidence="7" id="KW-0175">Coiled coil</keyword>